<dbReference type="RefSeq" id="WP_376885360.1">
    <property type="nucleotide sequence ID" value="NZ_JBHUHR010000022.1"/>
</dbReference>
<reference evidence="2" key="1">
    <citation type="journal article" date="2019" name="Int. J. Syst. Evol. Microbiol.">
        <title>The Global Catalogue of Microorganisms (GCM) 10K type strain sequencing project: providing services to taxonomists for standard genome sequencing and annotation.</title>
        <authorList>
            <consortium name="The Broad Institute Genomics Platform"/>
            <consortium name="The Broad Institute Genome Sequencing Center for Infectious Disease"/>
            <person name="Wu L."/>
            <person name="Ma J."/>
        </authorList>
    </citation>
    <scope>NUCLEOTIDE SEQUENCE [LARGE SCALE GENOMIC DNA]</scope>
    <source>
        <strain evidence="2">CGMCC 1.15180</strain>
    </source>
</reference>
<name>A0ABW4VMC6_9BACT</name>
<keyword evidence="2" id="KW-1185">Reference proteome</keyword>
<accession>A0ABW4VMC6</accession>
<organism evidence="1 2">
    <name type="scientific">Belliella marina</name>
    <dbReference type="NCBI Taxonomy" id="1644146"/>
    <lineage>
        <taxon>Bacteria</taxon>
        <taxon>Pseudomonadati</taxon>
        <taxon>Bacteroidota</taxon>
        <taxon>Cytophagia</taxon>
        <taxon>Cytophagales</taxon>
        <taxon>Cyclobacteriaceae</taxon>
        <taxon>Belliella</taxon>
    </lineage>
</organism>
<evidence type="ECO:0000313" key="1">
    <source>
        <dbReference type="EMBL" id="MFD2034841.1"/>
    </source>
</evidence>
<comment type="caution">
    <text evidence="1">The sequence shown here is derived from an EMBL/GenBank/DDBJ whole genome shotgun (WGS) entry which is preliminary data.</text>
</comment>
<protein>
    <recommendedName>
        <fullName evidence="3">TonB C-terminal domain-containing protein</fullName>
    </recommendedName>
</protein>
<evidence type="ECO:0008006" key="3">
    <source>
        <dbReference type="Google" id="ProtNLM"/>
    </source>
</evidence>
<gene>
    <name evidence="1" type="ORF">ACFSKL_08575</name>
</gene>
<evidence type="ECO:0000313" key="2">
    <source>
        <dbReference type="Proteomes" id="UP001597361"/>
    </source>
</evidence>
<proteinExistence type="predicted"/>
<dbReference type="EMBL" id="JBHUHR010000022">
    <property type="protein sequence ID" value="MFD2034841.1"/>
    <property type="molecule type" value="Genomic_DNA"/>
</dbReference>
<sequence length="164" mass="18432">MLKSESLILFFVIGFVQIGIGNSLDSNDKDLLGGDNRVRAEVEEIADIRMSSSDISLIKPINEDGSSYPNDFGSAWVWPEFTLDLVESYAPFLFRTEISAQLEEVRVVLNVNNKGKLIGYEFITEVDKGLEERMGYVLRKLPKCLPVPGYSDYGAADFELIIKR</sequence>
<dbReference type="Proteomes" id="UP001597361">
    <property type="component" value="Unassembled WGS sequence"/>
</dbReference>